<protein>
    <recommendedName>
        <fullName evidence="3">CARDB domain-containing protein</fullName>
    </recommendedName>
</protein>
<evidence type="ECO:0000313" key="1">
    <source>
        <dbReference type="EMBL" id="KNZ40973.1"/>
    </source>
</evidence>
<name>A0A0L6TXJ6_9FIRM</name>
<accession>A0A0L6TXJ6</accession>
<evidence type="ECO:0008006" key="3">
    <source>
        <dbReference type="Google" id="ProtNLM"/>
    </source>
</evidence>
<comment type="caution">
    <text evidence="1">The sequence shown here is derived from an EMBL/GenBank/DDBJ whole genome shotgun (WGS) entry which is preliminary data.</text>
</comment>
<dbReference type="AlphaFoldDB" id="A0A0L6TXJ6"/>
<dbReference type="RefSeq" id="WP_050741181.1">
    <property type="nucleotide sequence ID" value="NZ_LGYO01000040.1"/>
</dbReference>
<dbReference type="Gene3D" id="2.60.40.10">
    <property type="entry name" value="Immunoglobulins"/>
    <property type="match status" value="1"/>
</dbReference>
<keyword evidence="2" id="KW-1185">Reference proteome</keyword>
<dbReference type="InterPro" id="IPR013783">
    <property type="entry name" value="Ig-like_fold"/>
</dbReference>
<evidence type="ECO:0000313" key="2">
    <source>
        <dbReference type="Proteomes" id="UP000036873"/>
    </source>
</evidence>
<sequence length="283" mass="30956">MKAKALLATLIVTLLLFFGIVPGVLAAPEQPLLQISSVTFSPETVSPGKDFKMILTLKNYGDYDAYNVTLDILSMAGAQDLGVFSMVGSGSHFYIDEIPSQETATIEIPMVSSPNAEAKNYNLNLKLYCESSGGTGYEFAETVGIFINESNSMSIIAPDRYTLGTDEKAVNQLEFEIANFGSNPVRGVQLGIASEGLIFTPNYQYYGTFEKDDNDSFTTAVTADTPGEYPTKITLKYLDSFNNERITERDITLVVPEDQVDASASKTENIFQQFLRVVFGINA</sequence>
<proteinExistence type="predicted"/>
<dbReference type="EMBL" id="LGYO01000040">
    <property type="protein sequence ID" value="KNZ40973.1"/>
    <property type="molecule type" value="Genomic_DNA"/>
</dbReference>
<dbReference type="OrthoDB" id="1777507at2"/>
<dbReference type="STRING" id="52689.AKG39_14815"/>
<dbReference type="PANTHER" id="PTHR35902:SF6">
    <property type="entry name" value="CONSERVED WITHIN P. AEROPHILUM"/>
    <property type="match status" value="1"/>
</dbReference>
<dbReference type="Proteomes" id="UP000036873">
    <property type="component" value="Unassembled WGS sequence"/>
</dbReference>
<gene>
    <name evidence="1" type="ORF">AKG39_14815</name>
</gene>
<organism evidence="1 2">
    <name type="scientific">Acetobacterium bakii</name>
    <dbReference type="NCBI Taxonomy" id="52689"/>
    <lineage>
        <taxon>Bacteria</taxon>
        <taxon>Bacillati</taxon>
        <taxon>Bacillota</taxon>
        <taxon>Clostridia</taxon>
        <taxon>Eubacteriales</taxon>
        <taxon>Eubacteriaceae</taxon>
        <taxon>Acetobacterium</taxon>
    </lineage>
</organism>
<dbReference type="PANTHER" id="PTHR35902">
    <property type="entry name" value="S-LAYER DOMAIN-LIKE PROTEIN-RELATED"/>
    <property type="match status" value="1"/>
</dbReference>
<reference evidence="2" key="1">
    <citation type="submission" date="2015-07" db="EMBL/GenBank/DDBJ databases">
        <title>Draft genome sequence of Acetobacterium bakii DSM 8293, a potential psychrophilic chemical producer through syngas fermentation.</title>
        <authorList>
            <person name="Song Y."/>
            <person name="Hwang S."/>
            <person name="Cho B.-K."/>
        </authorList>
    </citation>
    <scope>NUCLEOTIDE SEQUENCE [LARGE SCALE GENOMIC DNA]</scope>
    <source>
        <strain evidence="2">DSM 8239</strain>
    </source>
</reference>